<keyword evidence="1" id="KW-0732">Signal</keyword>
<evidence type="ECO:0000256" key="1">
    <source>
        <dbReference type="SAM" id="SignalP"/>
    </source>
</evidence>
<gene>
    <name evidence="2" type="ORF">M747DRAFT_81693</name>
</gene>
<accession>A0A370BRH6</accession>
<feature type="signal peptide" evidence="1">
    <location>
        <begin position="1"/>
        <end position="36"/>
    </location>
</feature>
<name>A0A370BRH6_ASPNG</name>
<dbReference type="EMBL" id="KZ851926">
    <property type="protein sequence ID" value="RDH18077.1"/>
    <property type="molecule type" value="Genomic_DNA"/>
</dbReference>
<evidence type="ECO:0000313" key="3">
    <source>
        <dbReference type="Proteomes" id="UP000253845"/>
    </source>
</evidence>
<proteinExistence type="predicted"/>
<dbReference type="Proteomes" id="UP000253845">
    <property type="component" value="Unassembled WGS sequence"/>
</dbReference>
<protein>
    <submittedName>
        <fullName evidence="2">Uncharacterized protein</fullName>
    </submittedName>
</protein>
<sequence length="145" mass="16668">MKRPGGRLFVTTRAFQQLHLTDSALLCLCLLRWLHGFSDWFEQCLDTGTGRDGCIAWSLHKPGFRSFVCLLLLPHGGFPNRWEGLLARGVLSGLFMEQRWDCALRFSHFLYGSSEGWSALRCFLVILWYGMCVCVRVRLFPTGYI</sequence>
<evidence type="ECO:0000313" key="2">
    <source>
        <dbReference type="EMBL" id="RDH18077.1"/>
    </source>
</evidence>
<organism evidence="2 3">
    <name type="scientific">Aspergillus niger ATCC 13496</name>
    <dbReference type="NCBI Taxonomy" id="1353008"/>
    <lineage>
        <taxon>Eukaryota</taxon>
        <taxon>Fungi</taxon>
        <taxon>Dikarya</taxon>
        <taxon>Ascomycota</taxon>
        <taxon>Pezizomycotina</taxon>
        <taxon>Eurotiomycetes</taxon>
        <taxon>Eurotiomycetidae</taxon>
        <taxon>Eurotiales</taxon>
        <taxon>Aspergillaceae</taxon>
        <taxon>Aspergillus</taxon>
        <taxon>Aspergillus subgen. Circumdati</taxon>
    </lineage>
</organism>
<reference evidence="2 3" key="1">
    <citation type="submission" date="2018-07" db="EMBL/GenBank/DDBJ databases">
        <title>Section-level genome sequencing of Aspergillus section Nigri to investigate inter- and intra-species variation.</title>
        <authorList>
            <consortium name="DOE Joint Genome Institute"/>
            <person name="Vesth T.C."/>
            <person name="Nybo J.L."/>
            <person name="Theobald S."/>
            <person name="Frisvad J.C."/>
            <person name="Larsen T.O."/>
            <person name="Nielsen K.F."/>
            <person name="Hoof J.B."/>
            <person name="Brandl J."/>
            <person name="Salamov A."/>
            <person name="Riley R."/>
            <person name="Gladden J.M."/>
            <person name="Phatale P."/>
            <person name="Nielsen M.T."/>
            <person name="Lyhne E.K."/>
            <person name="Kogle M.E."/>
            <person name="Strasser K."/>
            <person name="McDonnell E."/>
            <person name="Barry K."/>
            <person name="Clum A."/>
            <person name="Chen C."/>
            <person name="Nolan M."/>
            <person name="Sandor L."/>
            <person name="Kuo A."/>
            <person name="Lipzen A."/>
            <person name="Hainaut M."/>
            <person name="Drula E."/>
            <person name="Tsang A."/>
            <person name="Magnuson J.K."/>
            <person name="Henrissat B."/>
            <person name="Wiebenga A."/>
            <person name="Simmons B.A."/>
            <person name="Makela M.R."/>
            <person name="De vries R.P."/>
            <person name="Grigoriev I.V."/>
            <person name="Mortensen U.H."/>
            <person name="Baker S.E."/>
            <person name="Andersen M.R."/>
        </authorList>
    </citation>
    <scope>NUCLEOTIDE SEQUENCE [LARGE SCALE GENOMIC DNA]</scope>
    <source>
        <strain evidence="2 3">ATCC 13496</strain>
    </source>
</reference>
<dbReference type="VEuPathDB" id="FungiDB:M747DRAFT_81693"/>
<feature type="chain" id="PRO_5017051017" evidence="1">
    <location>
        <begin position="37"/>
        <end position="145"/>
    </location>
</feature>
<dbReference type="AlphaFoldDB" id="A0A370BRH6"/>